<comment type="caution">
    <text evidence="1">The sequence shown here is derived from an EMBL/GenBank/DDBJ whole genome shotgun (WGS) entry which is preliminary data.</text>
</comment>
<gene>
    <name evidence="1" type="ORF">GCM10007362_51520</name>
</gene>
<protein>
    <submittedName>
        <fullName evidence="1">4-hydroxy-2-ketovalerate aldolase</fullName>
    </submittedName>
</protein>
<dbReference type="NCBIfam" id="TIGR03581">
    <property type="entry name" value="EF_0839"/>
    <property type="match status" value="1"/>
</dbReference>
<keyword evidence="2" id="KW-1185">Reference proteome</keyword>
<dbReference type="Proteomes" id="UP000605427">
    <property type="component" value="Unassembled WGS sequence"/>
</dbReference>
<evidence type="ECO:0000313" key="2">
    <source>
        <dbReference type="Proteomes" id="UP000605427"/>
    </source>
</evidence>
<dbReference type="Gene3D" id="3.20.20.70">
    <property type="entry name" value="Aldolase class I"/>
    <property type="match status" value="1"/>
</dbReference>
<reference evidence="2" key="1">
    <citation type="journal article" date="2019" name="Int. J. Syst. Evol. Microbiol.">
        <title>The Global Catalogue of Microorganisms (GCM) 10K type strain sequencing project: providing services to taxonomists for standard genome sequencing and annotation.</title>
        <authorList>
            <consortium name="The Broad Institute Genomics Platform"/>
            <consortium name="The Broad Institute Genome Sequencing Center for Infectious Disease"/>
            <person name="Wu L."/>
            <person name="Ma J."/>
        </authorList>
    </citation>
    <scope>NUCLEOTIDE SEQUENCE [LARGE SCALE GENOMIC DNA]</scope>
    <source>
        <strain evidence="2">CCM 8702</strain>
    </source>
</reference>
<dbReference type="Pfam" id="PF07071">
    <property type="entry name" value="KDGP_aldolase"/>
    <property type="match status" value="1"/>
</dbReference>
<organism evidence="1 2">
    <name type="scientific">Saccharibacillus endophyticus</name>
    <dbReference type="NCBI Taxonomy" id="2060666"/>
    <lineage>
        <taxon>Bacteria</taxon>
        <taxon>Bacillati</taxon>
        <taxon>Bacillota</taxon>
        <taxon>Bacilli</taxon>
        <taxon>Bacillales</taxon>
        <taxon>Paenibacillaceae</taxon>
        <taxon>Saccharibacillus</taxon>
    </lineage>
</organism>
<sequence length="259" mass="27106">MTTHIQTTEAPILKRLYNGRAALNVLAGSVQNAKDVFEAAEGHVLVGVLSKAYDTVPEAVDAMREYGRGIEDAVSIGLGAGDNRQAQVVAEIARHYAGSHINQVFPSVGATSANLEGTPGWINALVSPSGKPGYVNLSTGPFSAAASDHAVVPVKAAIALVRDMGGSALKYFPMKGLSLEAEYRAVAEACGEENFALEPTGGIDKKNFGPILQIALEAGVPQVIPHVYSSIIDSASGDTIVTDVSELLEVMKKLVDRHA</sequence>
<proteinExistence type="predicted"/>
<name>A0ABQ2ABE6_9BACL</name>
<evidence type="ECO:0000313" key="1">
    <source>
        <dbReference type="EMBL" id="GGH88021.1"/>
    </source>
</evidence>
<dbReference type="InterPro" id="IPR010763">
    <property type="entry name" value="DgaF"/>
</dbReference>
<dbReference type="InterPro" id="IPR013785">
    <property type="entry name" value="Aldolase_TIM"/>
</dbReference>
<accession>A0ABQ2ABE6</accession>
<dbReference type="EMBL" id="BMDD01000012">
    <property type="protein sequence ID" value="GGH88021.1"/>
    <property type="molecule type" value="Genomic_DNA"/>
</dbReference>
<dbReference type="RefSeq" id="WP_172247925.1">
    <property type="nucleotide sequence ID" value="NZ_BMDD01000012.1"/>
</dbReference>
<dbReference type="NCBIfam" id="NF047796">
    <property type="entry name" value="DhDoxPGlucAldDagF"/>
    <property type="match status" value="1"/>
</dbReference>